<dbReference type="NCBIfam" id="TIGR04131">
    <property type="entry name" value="Bac_Flav_CTERM"/>
    <property type="match status" value="1"/>
</dbReference>
<evidence type="ECO:0000313" key="3">
    <source>
        <dbReference type="Proteomes" id="UP000800984"/>
    </source>
</evidence>
<organism evidence="2 3">
    <name type="scientific">Flavobacterium difficile</name>
    <dbReference type="NCBI Taxonomy" id="2709659"/>
    <lineage>
        <taxon>Bacteria</taxon>
        <taxon>Pseudomonadati</taxon>
        <taxon>Bacteroidota</taxon>
        <taxon>Flavobacteriia</taxon>
        <taxon>Flavobacteriales</taxon>
        <taxon>Flavobacteriaceae</taxon>
        <taxon>Flavobacterium</taxon>
    </lineage>
</organism>
<feature type="domain" description="Ig-like" evidence="1">
    <location>
        <begin position="2"/>
        <end position="40"/>
    </location>
</feature>
<dbReference type="InterPro" id="IPR026341">
    <property type="entry name" value="T9SS_type_B"/>
</dbReference>
<evidence type="ECO:0000259" key="1">
    <source>
        <dbReference type="Pfam" id="PF19081"/>
    </source>
</evidence>
<reference evidence="2 3" key="1">
    <citation type="submission" date="2020-02" db="EMBL/GenBank/DDBJ databases">
        <authorList>
            <person name="Chen W.-M."/>
        </authorList>
    </citation>
    <scope>NUCLEOTIDE SEQUENCE [LARGE SCALE GENOMIC DNA]</scope>
    <source>
        <strain evidence="2 3">KDG-16</strain>
    </source>
</reference>
<dbReference type="Proteomes" id="UP000800984">
    <property type="component" value="Unassembled WGS sequence"/>
</dbReference>
<proteinExistence type="predicted"/>
<accession>A0ABX0I8H7</accession>
<keyword evidence="3" id="KW-1185">Reference proteome</keyword>
<name>A0ABX0I8H7_9FLAO</name>
<evidence type="ECO:0000313" key="2">
    <source>
        <dbReference type="EMBL" id="NHM01780.1"/>
    </source>
</evidence>
<protein>
    <submittedName>
        <fullName evidence="2">T9SS type B sorting domain-containing protein</fullName>
    </submittedName>
</protein>
<gene>
    <name evidence="2" type="ORF">G4D72_06620</name>
</gene>
<comment type="caution">
    <text evidence="2">The sequence shown here is derived from an EMBL/GenBank/DDBJ whole genome shotgun (WGS) entry which is preliminary data.</text>
</comment>
<dbReference type="Pfam" id="PF19081">
    <property type="entry name" value="Ig_7"/>
    <property type="match status" value="1"/>
</dbReference>
<dbReference type="EMBL" id="JAAJBT010000003">
    <property type="protein sequence ID" value="NHM01780.1"/>
    <property type="molecule type" value="Genomic_DNA"/>
</dbReference>
<sequence length="262" mass="29060">MASGASFITPILSANTTFYFEATNSGCVSNRMAVTVPVNPIPIVTDENLVICQNTNITLQAGVSSATYLWSTGVTSPSIVVSNPGNYSVWITTAQNCTVTKNFTVIEYTQPEITEVKVTDLTAEIMISGTGVFEYSIDNINFQSSPVFNFAVGGVYTCYVRETGNNCGFDIKVFVVIEYPKFFTPNGDGINDFWEIKGIGFVAQPVVSIFDRYGKLITVLNQRKRYWDGKFNSEMLPETDYWFVANLGDGFPEYKGHFTLKR</sequence>
<dbReference type="InterPro" id="IPR044023">
    <property type="entry name" value="Ig_7"/>
</dbReference>
<dbReference type="Pfam" id="PF13585">
    <property type="entry name" value="CHU_C"/>
    <property type="match status" value="1"/>
</dbReference>